<name>A0ABW9YH33_9GAMM</name>
<evidence type="ECO:0000313" key="13">
    <source>
        <dbReference type="EMBL" id="NBI52563.1"/>
    </source>
</evidence>
<evidence type="ECO:0000313" key="14">
    <source>
        <dbReference type="Proteomes" id="UP000738517"/>
    </source>
</evidence>
<dbReference type="SMART" id="SM00283">
    <property type="entry name" value="MA"/>
    <property type="match status" value="1"/>
</dbReference>
<evidence type="ECO:0000256" key="9">
    <source>
        <dbReference type="PROSITE-ProRule" id="PRU00284"/>
    </source>
</evidence>
<dbReference type="CDD" id="cd06225">
    <property type="entry name" value="HAMP"/>
    <property type="match status" value="1"/>
</dbReference>
<keyword evidence="3" id="KW-0145">Chemotaxis</keyword>
<accession>A0ABW9YH33</accession>
<evidence type="ECO:0000256" key="3">
    <source>
        <dbReference type="ARBA" id="ARBA00022500"/>
    </source>
</evidence>
<evidence type="ECO:0000256" key="5">
    <source>
        <dbReference type="ARBA" id="ARBA00022989"/>
    </source>
</evidence>
<comment type="caution">
    <text evidence="13">The sequence shown here is derived from an EMBL/GenBank/DDBJ whole genome shotgun (WGS) entry which is preliminary data.</text>
</comment>
<dbReference type="PROSITE" id="PS50111">
    <property type="entry name" value="CHEMOTAXIS_TRANSDUC_2"/>
    <property type="match status" value="1"/>
</dbReference>
<reference evidence="13 14" key="1">
    <citation type="journal article" date="2017" name="Int. J. Syst. Evol. Microbiol.">
        <title>Photobacterium alginatilyticum sp. nov., a marine bacterium isolated from bottom seawater.</title>
        <authorList>
            <person name="Wang X."/>
            <person name="Wang Y."/>
            <person name="Yang X."/>
            <person name="Sun H."/>
            <person name="Li B."/>
            <person name="Zhang X.H."/>
        </authorList>
    </citation>
    <scope>NUCLEOTIDE SEQUENCE [LARGE SCALE GENOMIC DNA]</scope>
    <source>
        <strain evidence="13 14">P03D4</strain>
    </source>
</reference>
<evidence type="ECO:0000259" key="12">
    <source>
        <dbReference type="PROSITE" id="PS50885"/>
    </source>
</evidence>
<dbReference type="Gene3D" id="3.30.450.20">
    <property type="entry name" value="PAS domain"/>
    <property type="match status" value="1"/>
</dbReference>
<feature type="domain" description="HAMP" evidence="12">
    <location>
        <begin position="335"/>
        <end position="389"/>
    </location>
</feature>
<feature type="domain" description="Methyl-accepting transducer" evidence="11">
    <location>
        <begin position="394"/>
        <end position="630"/>
    </location>
</feature>
<dbReference type="PANTHER" id="PTHR32089">
    <property type="entry name" value="METHYL-ACCEPTING CHEMOTAXIS PROTEIN MCPB"/>
    <property type="match status" value="1"/>
</dbReference>
<keyword evidence="2" id="KW-1003">Cell membrane</keyword>
<comment type="similarity">
    <text evidence="8">Belongs to the methyl-accepting chemotaxis (MCP) protein family.</text>
</comment>
<evidence type="ECO:0000256" key="6">
    <source>
        <dbReference type="ARBA" id="ARBA00023136"/>
    </source>
</evidence>
<dbReference type="EMBL" id="RSEJ01000006">
    <property type="protein sequence ID" value="NBI52563.1"/>
    <property type="molecule type" value="Genomic_DNA"/>
</dbReference>
<keyword evidence="5 10" id="KW-1133">Transmembrane helix</keyword>
<keyword evidence="6 10" id="KW-0472">Membrane</keyword>
<keyword evidence="14" id="KW-1185">Reference proteome</keyword>
<dbReference type="Pfam" id="PF00672">
    <property type="entry name" value="HAMP"/>
    <property type="match status" value="1"/>
</dbReference>
<keyword evidence="4 10" id="KW-0812">Transmembrane</keyword>
<sequence length="667" mass="73497">MKTRKMKSIRYKYPLYFVFFMLVVGLMTTLGINYWISPKLVANEEAIIEGALQDINDVILTELEQVQAQQRTITQTIPLISSEQIDQILPSMVDQYGKLQVFGGGIWPLPGKRQQGVEKYSTFYHRDDNNKLVENTYWNSADSANYYEQIWYKNGLTAPQGRCAWAPAYQDSASNEARTNCAMSIFKQGERYGVATIDLTLGFFNNLVAEKEKMLNGNILIIESDGKILSNTRSINRPLILENLSSITQQSPFATNVNRHLTQINTSNQLQVNYDNNGINHTLFMHQITDTPWIVAFSIETDLIQSTTNSIMMILASIQLPIVAAIIIFCFIVFSKLTQRLESLRNNIRSLSSGNADLTTVIETNSSDEVADIAESVNHFIIYLKSMIMDISQASTHISDGIKQLNVQSDNNNQALNEHATETDQVVAAITELSATAETIAQSANDTAANTNKASDDAQLAKNDVIEASSSMSILVEEVATASSSINTMNENTQQIVSVLGVIGEIADQTNLLALNAAIEAARAGEQGRGFAVVADEVRSLAARTQTSTAEINEILTKLRQDATNAVTAMEVTKASCERTAENAERVSNSLDAMTGSIFEISDLSTQIATASEEQSSVSEEVNRNMNNIREMIYELTQNSQATVDSTQSLSAANSQLDTLVNKFKLQ</sequence>
<evidence type="ECO:0000256" key="4">
    <source>
        <dbReference type="ARBA" id="ARBA00022692"/>
    </source>
</evidence>
<comment type="subcellular location">
    <subcellularLocation>
        <location evidence="1">Cell membrane</location>
        <topology evidence="1">Multi-pass membrane protein</topology>
    </subcellularLocation>
</comment>
<protein>
    <submittedName>
        <fullName evidence="13">Methyl-accepting chemotaxis protein</fullName>
    </submittedName>
</protein>
<dbReference type="RefSeq" id="WP_160650018.1">
    <property type="nucleotide sequence ID" value="NZ_RSEJ01000006.1"/>
</dbReference>
<evidence type="ECO:0000256" key="1">
    <source>
        <dbReference type="ARBA" id="ARBA00004651"/>
    </source>
</evidence>
<dbReference type="Pfam" id="PF02743">
    <property type="entry name" value="dCache_1"/>
    <property type="match status" value="1"/>
</dbReference>
<evidence type="ECO:0000256" key="2">
    <source>
        <dbReference type="ARBA" id="ARBA00022475"/>
    </source>
</evidence>
<evidence type="ECO:0000256" key="10">
    <source>
        <dbReference type="SAM" id="Phobius"/>
    </source>
</evidence>
<keyword evidence="7 9" id="KW-0807">Transducer</keyword>
<evidence type="ECO:0000256" key="7">
    <source>
        <dbReference type="ARBA" id="ARBA00023224"/>
    </source>
</evidence>
<feature type="transmembrane region" description="Helical" evidence="10">
    <location>
        <begin position="15"/>
        <end position="36"/>
    </location>
</feature>
<dbReference type="PANTHER" id="PTHR32089:SF55">
    <property type="entry name" value="METHYL ACCEPTING SENSORY TRANSDUCER WITH CACHE_2 SMALL MOLECULE BINDING DOMAIN"/>
    <property type="match status" value="1"/>
</dbReference>
<evidence type="ECO:0000259" key="11">
    <source>
        <dbReference type="PROSITE" id="PS50111"/>
    </source>
</evidence>
<feature type="transmembrane region" description="Helical" evidence="10">
    <location>
        <begin position="311"/>
        <end position="334"/>
    </location>
</feature>
<dbReference type="InterPro" id="IPR003660">
    <property type="entry name" value="HAMP_dom"/>
</dbReference>
<dbReference type="PROSITE" id="PS50885">
    <property type="entry name" value="HAMP"/>
    <property type="match status" value="1"/>
</dbReference>
<dbReference type="Proteomes" id="UP000738517">
    <property type="component" value="Unassembled WGS sequence"/>
</dbReference>
<dbReference type="InterPro" id="IPR004089">
    <property type="entry name" value="MCPsignal_dom"/>
</dbReference>
<evidence type="ECO:0000256" key="8">
    <source>
        <dbReference type="ARBA" id="ARBA00029447"/>
    </source>
</evidence>
<dbReference type="InterPro" id="IPR033479">
    <property type="entry name" value="dCache_1"/>
</dbReference>
<proteinExistence type="inferred from homology"/>
<dbReference type="SMART" id="SM00304">
    <property type="entry name" value="HAMP"/>
    <property type="match status" value="1"/>
</dbReference>
<dbReference type="Gene3D" id="1.10.287.950">
    <property type="entry name" value="Methyl-accepting chemotaxis protein"/>
    <property type="match status" value="1"/>
</dbReference>
<dbReference type="SUPFAM" id="SSF58104">
    <property type="entry name" value="Methyl-accepting chemotaxis protein (MCP) signaling domain"/>
    <property type="match status" value="1"/>
</dbReference>
<dbReference type="Pfam" id="PF00015">
    <property type="entry name" value="MCPsignal"/>
    <property type="match status" value="1"/>
</dbReference>
<dbReference type="CDD" id="cd11386">
    <property type="entry name" value="MCP_signal"/>
    <property type="match status" value="1"/>
</dbReference>
<organism evidence="13 14">
    <name type="scientific">Photobacterium alginatilyticum</name>
    <dbReference type="NCBI Taxonomy" id="1775171"/>
    <lineage>
        <taxon>Bacteria</taxon>
        <taxon>Pseudomonadati</taxon>
        <taxon>Pseudomonadota</taxon>
        <taxon>Gammaproteobacteria</taxon>
        <taxon>Vibrionales</taxon>
        <taxon>Vibrionaceae</taxon>
        <taxon>Photobacterium</taxon>
    </lineage>
</organism>
<gene>
    <name evidence="13" type="ORF">EIZ48_08245</name>
</gene>